<feature type="non-terminal residue" evidence="1">
    <location>
        <position position="1"/>
    </location>
</feature>
<dbReference type="AlphaFoldDB" id="A0A9P7DCJ7"/>
<proteinExistence type="predicted"/>
<dbReference type="RefSeq" id="XP_041155763.1">
    <property type="nucleotide sequence ID" value="XM_041298503.1"/>
</dbReference>
<gene>
    <name evidence="1" type="ORF">HD556DRAFT_1245052</name>
</gene>
<reference evidence="1" key="1">
    <citation type="journal article" date="2020" name="New Phytol.">
        <title>Comparative genomics reveals dynamic genome evolution in host specialist ectomycorrhizal fungi.</title>
        <authorList>
            <person name="Lofgren L.A."/>
            <person name="Nguyen N.H."/>
            <person name="Vilgalys R."/>
            <person name="Ruytinx J."/>
            <person name="Liao H.L."/>
            <person name="Branco S."/>
            <person name="Kuo A."/>
            <person name="LaButti K."/>
            <person name="Lipzen A."/>
            <person name="Andreopoulos W."/>
            <person name="Pangilinan J."/>
            <person name="Riley R."/>
            <person name="Hundley H."/>
            <person name="Na H."/>
            <person name="Barry K."/>
            <person name="Grigoriev I.V."/>
            <person name="Stajich J.E."/>
            <person name="Kennedy P.G."/>
        </authorList>
    </citation>
    <scope>NUCLEOTIDE SEQUENCE</scope>
    <source>
        <strain evidence="1">S12</strain>
    </source>
</reference>
<dbReference type="OrthoDB" id="415696at2759"/>
<dbReference type="Gene3D" id="3.40.30.10">
    <property type="entry name" value="Glutaredoxin"/>
    <property type="match status" value="1"/>
</dbReference>
<accession>A0A9P7DCJ7</accession>
<dbReference type="Proteomes" id="UP000719766">
    <property type="component" value="Unassembled WGS sequence"/>
</dbReference>
<evidence type="ECO:0008006" key="3">
    <source>
        <dbReference type="Google" id="ProtNLM"/>
    </source>
</evidence>
<sequence>STVSSSLWSQSFRRFLSQEARMKIQAAVTKYPVVLFMKRNPEQPMCGFHEGL</sequence>
<protein>
    <recommendedName>
        <fullName evidence="3">Monothiol glutaredoxin-5</fullName>
    </recommendedName>
</protein>
<keyword evidence="2" id="KW-1185">Reference proteome</keyword>
<organism evidence="1 2">
    <name type="scientific">Suillus plorans</name>
    <dbReference type="NCBI Taxonomy" id="116603"/>
    <lineage>
        <taxon>Eukaryota</taxon>
        <taxon>Fungi</taxon>
        <taxon>Dikarya</taxon>
        <taxon>Basidiomycota</taxon>
        <taxon>Agaricomycotina</taxon>
        <taxon>Agaricomycetes</taxon>
        <taxon>Agaricomycetidae</taxon>
        <taxon>Boletales</taxon>
        <taxon>Suillineae</taxon>
        <taxon>Suillaceae</taxon>
        <taxon>Suillus</taxon>
    </lineage>
</organism>
<dbReference type="GeneID" id="64592267"/>
<evidence type="ECO:0000313" key="1">
    <source>
        <dbReference type="EMBL" id="KAG1788565.1"/>
    </source>
</evidence>
<evidence type="ECO:0000313" key="2">
    <source>
        <dbReference type="Proteomes" id="UP000719766"/>
    </source>
</evidence>
<name>A0A9P7DCJ7_9AGAM</name>
<dbReference type="EMBL" id="JABBWE010000067">
    <property type="protein sequence ID" value="KAG1788565.1"/>
    <property type="molecule type" value="Genomic_DNA"/>
</dbReference>
<comment type="caution">
    <text evidence="1">The sequence shown here is derived from an EMBL/GenBank/DDBJ whole genome shotgun (WGS) entry which is preliminary data.</text>
</comment>